<reference evidence="2 3" key="1">
    <citation type="journal article" date="2018" name="Evol. Lett.">
        <title>Horizontal gene cluster transfer increased hallucinogenic mushroom diversity.</title>
        <authorList>
            <person name="Reynolds H.T."/>
            <person name="Vijayakumar V."/>
            <person name="Gluck-Thaler E."/>
            <person name="Korotkin H.B."/>
            <person name="Matheny P.B."/>
            <person name="Slot J.C."/>
        </authorList>
    </citation>
    <scope>NUCLEOTIDE SEQUENCE [LARGE SCALE GENOMIC DNA]</scope>
    <source>
        <strain evidence="2 3">SRW20</strain>
    </source>
</reference>
<dbReference type="Proteomes" id="UP000284706">
    <property type="component" value="Unassembled WGS sequence"/>
</dbReference>
<evidence type="ECO:0000313" key="3">
    <source>
        <dbReference type="Proteomes" id="UP000284706"/>
    </source>
</evidence>
<keyword evidence="3" id="KW-1185">Reference proteome</keyword>
<dbReference type="STRING" id="231916.A0A409X5I7"/>
<dbReference type="InParanoid" id="A0A409X5I7"/>
<protein>
    <submittedName>
        <fullName evidence="2">Uncharacterized protein</fullName>
    </submittedName>
</protein>
<organism evidence="2 3">
    <name type="scientific">Gymnopilus dilepis</name>
    <dbReference type="NCBI Taxonomy" id="231916"/>
    <lineage>
        <taxon>Eukaryota</taxon>
        <taxon>Fungi</taxon>
        <taxon>Dikarya</taxon>
        <taxon>Basidiomycota</taxon>
        <taxon>Agaricomycotina</taxon>
        <taxon>Agaricomycetes</taxon>
        <taxon>Agaricomycetidae</taxon>
        <taxon>Agaricales</taxon>
        <taxon>Agaricineae</taxon>
        <taxon>Hymenogastraceae</taxon>
        <taxon>Gymnopilus</taxon>
    </lineage>
</organism>
<dbReference type="OrthoDB" id="3039717at2759"/>
<feature type="compositionally biased region" description="Low complexity" evidence="1">
    <location>
        <begin position="299"/>
        <end position="340"/>
    </location>
</feature>
<evidence type="ECO:0000313" key="2">
    <source>
        <dbReference type="EMBL" id="PPQ86035.1"/>
    </source>
</evidence>
<gene>
    <name evidence="2" type="ORF">CVT26_012306</name>
</gene>
<proteinExistence type="predicted"/>
<name>A0A409X5I7_9AGAR</name>
<accession>A0A409X5I7</accession>
<sequence>MSSSSFNAFARALSPGLETLAQLTINNTLVGEGVGTDSVKYREEILTKLHTAVSNSLSIDAIANAVFVDYRVPTRDWLIRLSSWIDKRESVKAVYDRISPAVANADYPQRLHVKLPEFQLTQEFRESGGDEAAKALSDLSDVKTAYQASFATAAVKAKKAELEFWVGKTDMARCIEDYANLVSKTWKEKKPMFKIPSLTVDDEGKHSIGPYVTSPQKTAERDVLVACGSILASQVEIIVTTRHKVLATKIEKKREVAAKADVEMVDATKPGPALQSMIDKAIRQRLKNVRLDERKKAQKSSAPGPSKTPAGPSKKTSSSSSNSKPGSSKPKAASTAANKKLAGKKSPAAKPNKSVVVPPTIANELSVGMKYMFFTRPSSKLIKTAWHEFQARLRWQIFFLFKDGPNRPFDPDYAVTDKSKKGPPMLPLWMELGLKMGARYVNNTIAKIPEETVKAMHSHPLTPNTEKVLSFLTEHDYVLTMTDKNLGLAVSKREWLRSNELKLLQDERNYKELAYVEACKVMAQKCTEMQELSARVFAHIELSSLKVDKFFESKITEKGKAHTFPQFYGIPKIHKKPTGFRPIVPCHSVVFNPAAKFISKELKPLVKAAETIIHGTKDMLGRLSQTRIDARRKWYFVTGDVVAYYPNIPLESCIEIVSN</sequence>
<feature type="non-terminal residue" evidence="2">
    <location>
        <position position="659"/>
    </location>
</feature>
<dbReference type="EMBL" id="NHYE01004159">
    <property type="protein sequence ID" value="PPQ86035.1"/>
    <property type="molecule type" value="Genomic_DNA"/>
</dbReference>
<dbReference type="AlphaFoldDB" id="A0A409X5I7"/>
<feature type="region of interest" description="Disordered" evidence="1">
    <location>
        <begin position="289"/>
        <end position="354"/>
    </location>
</feature>
<comment type="caution">
    <text evidence="2">The sequence shown here is derived from an EMBL/GenBank/DDBJ whole genome shotgun (WGS) entry which is preliminary data.</text>
</comment>
<evidence type="ECO:0000256" key="1">
    <source>
        <dbReference type="SAM" id="MobiDB-lite"/>
    </source>
</evidence>